<organism evidence="3 4">
    <name type="scientific">Tremella mesenterica</name>
    <name type="common">Jelly fungus</name>
    <dbReference type="NCBI Taxonomy" id="5217"/>
    <lineage>
        <taxon>Eukaryota</taxon>
        <taxon>Fungi</taxon>
        <taxon>Dikarya</taxon>
        <taxon>Basidiomycota</taxon>
        <taxon>Agaricomycotina</taxon>
        <taxon>Tremellomycetes</taxon>
        <taxon>Tremellales</taxon>
        <taxon>Tremellaceae</taxon>
        <taxon>Tremella</taxon>
    </lineage>
</organism>
<keyword evidence="4" id="KW-1185">Reference proteome</keyword>
<dbReference type="AlphaFoldDB" id="A0A4Q1BD80"/>
<dbReference type="InterPro" id="IPR025202">
    <property type="entry name" value="PLD-like_dom"/>
</dbReference>
<evidence type="ECO:0000313" key="4">
    <source>
        <dbReference type="Proteomes" id="UP000289152"/>
    </source>
</evidence>
<gene>
    <name evidence="3" type="ORF">M231_06608</name>
</gene>
<name>A0A4Q1BD80_TREME</name>
<dbReference type="PROSITE" id="PS50035">
    <property type="entry name" value="PLD"/>
    <property type="match status" value="2"/>
</dbReference>
<dbReference type="Proteomes" id="UP000289152">
    <property type="component" value="Unassembled WGS sequence"/>
</dbReference>
<dbReference type="EMBL" id="SDIL01000108">
    <property type="protein sequence ID" value="RXK36117.1"/>
    <property type="molecule type" value="Genomic_DNA"/>
</dbReference>
<dbReference type="SUPFAM" id="SSF56024">
    <property type="entry name" value="Phospholipase D/nuclease"/>
    <property type="match status" value="2"/>
</dbReference>
<dbReference type="InParanoid" id="A0A4Q1BD80"/>
<proteinExistence type="predicted"/>
<reference evidence="3 4" key="1">
    <citation type="submission" date="2016-06" db="EMBL/GenBank/DDBJ databases">
        <title>Evolution of pathogenesis and genome organization in the Tremellales.</title>
        <authorList>
            <person name="Cuomo C."/>
            <person name="Litvintseva A."/>
            <person name="Heitman J."/>
            <person name="Chen Y."/>
            <person name="Sun S."/>
            <person name="Springer D."/>
            <person name="Dromer F."/>
            <person name="Young S."/>
            <person name="Zeng Q."/>
            <person name="Chapman S."/>
            <person name="Gujja S."/>
            <person name="Saif S."/>
            <person name="Birren B."/>
        </authorList>
    </citation>
    <scope>NUCLEOTIDE SEQUENCE [LARGE SCALE GENOMIC DNA]</scope>
    <source>
        <strain evidence="3 4">ATCC 28783</strain>
    </source>
</reference>
<dbReference type="STRING" id="5217.A0A4Q1BD80"/>
<evidence type="ECO:0000313" key="3">
    <source>
        <dbReference type="EMBL" id="RXK36117.1"/>
    </source>
</evidence>
<feature type="compositionally biased region" description="Basic and acidic residues" evidence="1">
    <location>
        <begin position="45"/>
        <end position="67"/>
    </location>
</feature>
<feature type="region of interest" description="Disordered" evidence="1">
    <location>
        <begin position="401"/>
        <end position="452"/>
    </location>
</feature>
<dbReference type="CDD" id="cd00138">
    <property type="entry name" value="PLDc_SF"/>
    <property type="match status" value="2"/>
</dbReference>
<accession>A0A4Q1BD80</accession>
<dbReference type="VEuPathDB" id="FungiDB:TREMEDRAFT_26882"/>
<feature type="domain" description="PLD phosphodiesterase" evidence="2">
    <location>
        <begin position="591"/>
        <end position="618"/>
    </location>
</feature>
<dbReference type="GO" id="GO:0032049">
    <property type="term" value="P:cardiolipin biosynthetic process"/>
    <property type="evidence" value="ECO:0007669"/>
    <property type="project" value="UniProtKB-ARBA"/>
</dbReference>
<feature type="compositionally biased region" description="Acidic residues" evidence="1">
    <location>
        <begin position="407"/>
        <end position="420"/>
    </location>
</feature>
<comment type="caution">
    <text evidence="3">The sequence shown here is derived from an EMBL/GenBank/DDBJ whole genome shotgun (WGS) entry which is preliminary data.</text>
</comment>
<sequence length="699" mass="77852">MTASGGFLSPELVKLLTTPSSNVTSSLAQASPTTSVKQVAEELYGEYHHDHHSNTSTDKDSSTEKTDSGGMSKLLDKLHLRRSSSAEAKEDVQAENDSLKNTEKPVKNPAERQWKAMRSLSTQELEEVKKYGQWGDQIPSDLFLNIYAQALLCLETHPLRGMVSPSLMGSCGVIPLTIISVIPDIIQHHADVIVRAEHEVFLATNYWEASGAAHTIVSAIRELSRRVVEADRPKVIFKLMYDRGTPSQVLEPHQLVEPKTYTGDKVKLPHPDEIPGVLLEVQNYHKPPVGTFHAKYMVVDRKVAILNSNNIQDRVNVEMMTHIEGPIVQAFYDMALLSWWTAFQPPLPLLAHTPIYPANSADGKYKFGDEHPVLESKGDLETSASKARETLAEHHAFAVGGQRADGKEDEFDPTNDDEADRIDRRFDTSDAVNKHLNTGSKIDATDTDPPPNSKAFKPIILMPPHDPVPMALVNRPPRGRPGHSDTLVPQDQAWLAGFKFAKHSVFIQTPTFNATPVVEAALDACRRGVIVEIYADLGFNDEGELLPYQGGTNEMVASAMYSRLEKEYKDNLRIYWYTGKDQKTPLNASHKSRNCHVKLMIVDEQIAIQGNGNQDTQSWYHSQEINVLLDSPLICQTWREAIDSNQNTLFYGRVSVEDGVWYDSKGEKLPDWKPPPKGVFKSLKGVKGAIDRVRGEGGF</sequence>
<dbReference type="PANTHER" id="PTHR21248">
    <property type="entry name" value="CARDIOLIPIN SYNTHASE"/>
    <property type="match status" value="1"/>
</dbReference>
<dbReference type="PANTHER" id="PTHR21248:SF22">
    <property type="entry name" value="PHOSPHOLIPASE D"/>
    <property type="match status" value="1"/>
</dbReference>
<dbReference type="Pfam" id="PF13091">
    <property type="entry name" value="PLDc_2"/>
    <property type="match status" value="1"/>
</dbReference>
<feature type="compositionally biased region" description="Basic and acidic residues" evidence="1">
    <location>
        <begin position="87"/>
        <end position="114"/>
    </location>
</feature>
<dbReference type="InterPro" id="IPR001736">
    <property type="entry name" value="PLipase_D/transphosphatidylase"/>
</dbReference>
<feature type="compositionally biased region" description="Polar residues" evidence="1">
    <location>
        <begin position="20"/>
        <end position="37"/>
    </location>
</feature>
<dbReference type="Gene3D" id="3.30.870.10">
    <property type="entry name" value="Endonuclease Chain A"/>
    <property type="match status" value="2"/>
</dbReference>
<feature type="region of interest" description="Disordered" evidence="1">
    <location>
        <begin position="20"/>
        <end position="114"/>
    </location>
</feature>
<protein>
    <recommendedName>
        <fullName evidence="2">PLD phosphodiesterase domain-containing protein</fullName>
    </recommendedName>
</protein>
<feature type="domain" description="PLD phosphodiesterase" evidence="2">
    <location>
        <begin position="288"/>
        <end position="315"/>
    </location>
</feature>
<dbReference type="GO" id="GO:0030572">
    <property type="term" value="F:phosphatidyltransferase activity"/>
    <property type="evidence" value="ECO:0007669"/>
    <property type="project" value="UniProtKB-ARBA"/>
</dbReference>
<evidence type="ECO:0000256" key="1">
    <source>
        <dbReference type="SAM" id="MobiDB-lite"/>
    </source>
</evidence>
<evidence type="ECO:0000259" key="2">
    <source>
        <dbReference type="PROSITE" id="PS50035"/>
    </source>
</evidence>
<dbReference type="OrthoDB" id="9997422at2759"/>